<proteinExistence type="predicted"/>
<evidence type="ECO:0000256" key="1">
    <source>
        <dbReference type="SAM" id="MobiDB-lite"/>
    </source>
</evidence>
<evidence type="ECO:0000313" key="3">
    <source>
        <dbReference type="Proteomes" id="UP001054945"/>
    </source>
</evidence>
<protein>
    <submittedName>
        <fullName evidence="2">Uncharacterized protein</fullName>
    </submittedName>
</protein>
<reference evidence="2 3" key="1">
    <citation type="submission" date="2021-06" db="EMBL/GenBank/DDBJ databases">
        <title>Caerostris extrusa draft genome.</title>
        <authorList>
            <person name="Kono N."/>
            <person name="Arakawa K."/>
        </authorList>
    </citation>
    <scope>NUCLEOTIDE SEQUENCE [LARGE SCALE GENOMIC DNA]</scope>
</reference>
<gene>
    <name evidence="2" type="ORF">CEXT_551141</name>
</gene>
<name>A0AAV4RQ74_CAEEX</name>
<dbReference type="Proteomes" id="UP001054945">
    <property type="component" value="Unassembled WGS sequence"/>
</dbReference>
<dbReference type="AlphaFoldDB" id="A0AAV4RQ74"/>
<evidence type="ECO:0000313" key="2">
    <source>
        <dbReference type="EMBL" id="GIY22460.1"/>
    </source>
</evidence>
<keyword evidence="3" id="KW-1185">Reference proteome</keyword>
<sequence>MKKPKNPNPESSGGGRVLDTGGVSYSHYHEWILERILEKDPKLIGVKRQRTIVTDRVRWKKLGETTLAWNSTAALKKKNTIQWSAWGLMA</sequence>
<comment type="caution">
    <text evidence="2">The sequence shown here is derived from an EMBL/GenBank/DDBJ whole genome shotgun (WGS) entry which is preliminary data.</text>
</comment>
<organism evidence="2 3">
    <name type="scientific">Caerostris extrusa</name>
    <name type="common">Bark spider</name>
    <name type="synonym">Caerostris bankana</name>
    <dbReference type="NCBI Taxonomy" id="172846"/>
    <lineage>
        <taxon>Eukaryota</taxon>
        <taxon>Metazoa</taxon>
        <taxon>Ecdysozoa</taxon>
        <taxon>Arthropoda</taxon>
        <taxon>Chelicerata</taxon>
        <taxon>Arachnida</taxon>
        <taxon>Araneae</taxon>
        <taxon>Araneomorphae</taxon>
        <taxon>Entelegynae</taxon>
        <taxon>Araneoidea</taxon>
        <taxon>Araneidae</taxon>
        <taxon>Caerostris</taxon>
    </lineage>
</organism>
<feature type="region of interest" description="Disordered" evidence="1">
    <location>
        <begin position="1"/>
        <end position="21"/>
    </location>
</feature>
<accession>A0AAV4RQ74</accession>
<dbReference type="EMBL" id="BPLR01008152">
    <property type="protein sequence ID" value="GIY22460.1"/>
    <property type="molecule type" value="Genomic_DNA"/>
</dbReference>